<feature type="compositionally biased region" description="Polar residues" evidence="1">
    <location>
        <begin position="1"/>
        <end position="10"/>
    </location>
</feature>
<gene>
    <name evidence="4" type="primary">LOC106156305</name>
</gene>
<proteinExistence type="predicted"/>
<dbReference type="RefSeq" id="XP_013386953.1">
    <property type="nucleotide sequence ID" value="XM_013531499.1"/>
</dbReference>
<dbReference type="InParanoid" id="A0A1S3HLH3"/>
<accession>A0A1S3HLH3</accession>
<protein>
    <submittedName>
        <fullName evidence="4">Uncharacterized protein LOC106156305</fullName>
    </submittedName>
</protein>
<keyword evidence="3" id="KW-1185">Reference proteome</keyword>
<feature type="region of interest" description="Disordered" evidence="1">
    <location>
        <begin position="1"/>
        <end position="27"/>
    </location>
</feature>
<feature type="transmembrane region" description="Helical" evidence="2">
    <location>
        <begin position="183"/>
        <end position="205"/>
    </location>
</feature>
<evidence type="ECO:0000313" key="3">
    <source>
        <dbReference type="Proteomes" id="UP000085678"/>
    </source>
</evidence>
<evidence type="ECO:0000256" key="2">
    <source>
        <dbReference type="SAM" id="Phobius"/>
    </source>
</evidence>
<sequence length="259" mass="27488">MTAGMTTESPSTIASAKSQTTTTSVKVTDPVTSKALPTSTVIVTTPKSQETTKAIPSTVIFLTGEVTDTNSAGVQDAIKKLIASTQLGNGTNVDVTFETSPFVTATGEKVTRLSYQVTINGRQVSSSEVGAALQDKSAEEIRAEINHDLPAGLTVYNGDNSTLNAVNPDVTSTSPPSWIEVNWPIVAAIAAGALLVLIAVVAIACRKQRRPQSEKDNLHRMGDFSDTSDYCPNGKAYDNTVFIENEENTLQIPRPTVRS</sequence>
<organism evidence="3 4">
    <name type="scientific">Lingula anatina</name>
    <name type="common">Brachiopod</name>
    <name type="synonym">Lingula unguis</name>
    <dbReference type="NCBI Taxonomy" id="7574"/>
    <lineage>
        <taxon>Eukaryota</taxon>
        <taxon>Metazoa</taxon>
        <taxon>Spiralia</taxon>
        <taxon>Lophotrochozoa</taxon>
        <taxon>Brachiopoda</taxon>
        <taxon>Linguliformea</taxon>
        <taxon>Lingulata</taxon>
        <taxon>Lingulida</taxon>
        <taxon>Linguloidea</taxon>
        <taxon>Lingulidae</taxon>
        <taxon>Lingula</taxon>
    </lineage>
</organism>
<dbReference type="Proteomes" id="UP000085678">
    <property type="component" value="Unplaced"/>
</dbReference>
<name>A0A1S3HLH3_LINAN</name>
<evidence type="ECO:0000256" key="1">
    <source>
        <dbReference type="SAM" id="MobiDB-lite"/>
    </source>
</evidence>
<keyword evidence="2" id="KW-1133">Transmembrane helix</keyword>
<evidence type="ECO:0000313" key="4">
    <source>
        <dbReference type="RefSeq" id="XP_013386953.1"/>
    </source>
</evidence>
<feature type="compositionally biased region" description="Low complexity" evidence="1">
    <location>
        <begin position="11"/>
        <end position="27"/>
    </location>
</feature>
<dbReference type="KEGG" id="lak:106156305"/>
<dbReference type="GeneID" id="106156305"/>
<reference evidence="4" key="1">
    <citation type="submission" date="2025-08" db="UniProtKB">
        <authorList>
            <consortium name="RefSeq"/>
        </authorList>
    </citation>
    <scope>IDENTIFICATION</scope>
    <source>
        <tissue evidence="4">Gonads</tissue>
    </source>
</reference>
<keyword evidence="2" id="KW-0812">Transmembrane</keyword>
<dbReference type="AlphaFoldDB" id="A0A1S3HLH3"/>
<keyword evidence="2" id="KW-0472">Membrane</keyword>